<dbReference type="PANTHER" id="PTHR11011">
    <property type="entry name" value="MALE STERILITY PROTEIN 2-RELATED"/>
    <property type="match status" value="1"/>
</dbReference>
<feature type="transmembrane region" description="Helical" evidence="10">
    <location>
        <begin position="470"/>
        <end position="491"/>
    </location>
</feature>
<dbReference type="Pfam" id="PF03015">
    <property type="entry name" value="Sterile"/>
    <property type="match status" value="1"/>
</dbReference>
<evidence type="ECO:0000256" key="5">
    <source>
        <dbReference type="ARBA" id="ARBA00022857"/>
    </source>
</evidence>
<proteinExistence type="inferred from homology"/>
<keyword evidence="8 10" id="KW-0472">Membrane</keyword>
<evidence type="ECO:0000256" key="3">
    <source>
        <dbReference type="ARBA" id="ARBA00022516"/>
    </source>
</evidence>
<comment type="similarity">
    <text evidence="2 10">Belongs to the fatty acyl-CoA reductase family.</text>
</comment>
<accession>A0A0A9XQ07</accession>
<evidence type="ECO:0000256" key="1">
    <source>
        <dbReference type="ARBA" id="ARBA00004141"/>
    </source>
</evidence>
<keyword evidence="7 10" id="KW-0443">Lipid metabolism</keyword>
<comment type="catalytic activity">
    <reaction evidence="9 10">
        <text>a long-chain fatty acyl-CoA + 2 NADPH + 2 H(+) = a long-chain primary fatty alcohol + 2 NADP(+) + CoA</text>
        <dbReference type="Rhea" id="RHEA:52716"/>
        <dbReference type="ChEBI" id="CHEBI:15378"/>
        <dbReference type="ChEBI" id="CHEBI:57287"/>
        <dbReference type="ChEBI" id="CHEBI:57783"/>
        <dbReference type="ChEBI" id="CHEBI:58349"/>
        <dbReference type="ChEBI" id="CHEBI:77396"/>
        <dbReference type="ChEBI" id="CHEBI:83139"/>
        <dbReference type="EC" id="1.2.1.84"/>
    </reaction>
</comment>
<dbReference type="InterPro" id="IPR013120">
    <property type="entry name" value="FAR_NAD-bd"/>
</dbReference>
<dbReference type="InterPro" id="IPR026055">
    <property type="entry name" value="FAR"/>
</dbReference>
<dbReference type="EC" id="1.2.1.84" evidence="10"/>
<dbReference type="GO" id="GO:0005777">
    <property type="term" value="C:peroxisome"/>
    <property type="evidence" value="ECO:0007669"/>
    <property type="project" value="TreeGrafter"/>
</dbReference>
<feature type="domain" description="Fatty acyl-CoA reductase C-terminal" evidence="11">
    <location>
        <begin position="362"/>
        <end position="456"/>
    </location>
</feature>
<dbReference type="FunFam" id="3.40.50.720:FF:000143">
    <property type="entry name" value="Fatty acyl-CoA reductase"/>
    <property type="match status" value="1"/>
</dbReference>
<feature type="transmembrane region" description="Helical" evidence="10">
    <location>
        <begin position="353"/>
        <end position="374"/>
    </location>
</feature>
<keyword evidence="6 10" id="KW-1133">Transmembrane helix</keyword>
<keyword evidence="10" id="KW-0560">Oxidoreductase</keyword>
<keyword evidence="5 10" id="KW-0521">NADP</keyword>
<feature type="domain" description="Thioester reductase (TE)" evidence="12">
    <location>
        <begin position="21"/>
        <end position="289"/>
    </location>
</feature>
<name>A0A0A9XQ07_LYGHE</name>
<evidence type="ECO:0000313" key="13">
    <source>
        <dbReference type="EMBL" id="JAG22827.1"/>
    </source>
</evidence>
<gene>
    <name evidence="13" type="ORF">CM83_23843</name>
</gene>
<comment type="subcellular location">
    <subcellularLocation>
        <location evidence="1">Membrane</location>
        <topology evidence="1">Multi-pass membrane protein</topology>
    </subcellularLocation>
</comment>
<dbReference type="InterPro" id="IPR033640">
    <property type="entry name" value="FAR_C"/>
</dbReference>
<dbReference type="GO" id="GO:0080019">
    <property type="term" value="F:alcohol-forming very long-chain fatty acyl-CoA reductase activity"/>
    <property type="evidence" value="ECO:0007669"/>
    <property type="project" value="InterPro"/>
</dbReference>
<keyword evidence="3 10" id="KW-0444">Lipid biosynthesis</keyword>
<dbReference type="GO" id="GO:0035336">
    <property type="term" value="P:long-chain fatty-acyl-CoA metabolic process"/>
    <property type="evidence" value="ECO:0007669"/>
    <property type="project" value="TreeGrafter"/>
</dbReference>
<comment type="function">
    <text evidence="10">Catalyzes the reduction of fatty acyl-CoA to fatty alcohols.</text>
</comment>
<dbReference type="GO" id="GO:0016020">
    <property type="term" value="C:membrane"/>
    <property type="evidence" value="ECO:0007669"/>
    <property type="project" value="UniProtKB-SubCell"/>
</dbReference>
<dbReference type="SUPFAM" id="SSF51735">
    <property type="entry name" value="NAD(P)-binding Rossmann-fold domains"/>
    <property type="match status" value="1"/>
</dbReference>
<keyword evidence="4 10" id="KW-0812">Transmembrane</keyword>
<evidence type="ECO:0000256" key="2">
    <source>
        <dbReference type="ARBA" id="ARBA00005928"/>
    </source>
</evidence>
<dbReference type="CDD" id="cd09071">
    <property type="entry name" value="FAR_C"/>
    <property type="match status" value="1"/>
</dbReference>
<reference evidence="13" key="2">
    <citation type="submission" date="2014-07" db="EMBL/GenBank/DDBJ databases">
        <authorList>
            <person name="Hull J."/>
        </authorList>
    </citation>
    <scope>NUCLEOTIDE SEQUENCE</scope>
</reference>
<dbReference type="Pfam" id="PF07993">
    <property type="entry name" value="NAD_binding_4"/>
    <property type="match status" value="1"/>
</dbReference>
<organism evidence="13">
    <name type="scientific">Lygus hesperus</name>
    <name type="common">Western plant bug</name>
    <dbReference type="NCBI Taxonomy" id="30085"/>
    <lineage>
        <taxon>Eukaryota</taxon>
        <taxon>Metazoa</taxon>
        <taxon>Ecdysozoa</taxon>
        <taxon>Arthropoda</taxon>
        <taxon>Hexapoda</taxon>
        <taxon>Insecta</taxon>
        <taxon>Pterygota</taxon>
        <taxon>Neoptera</taxon>
        <taxon>Paraneoptera</taxon>
        <taxon>Hemiptera</taxon>
        <taxon>Heteroptera</taxon>
        <taxon>Panheteroptera</taxon>
        <taxon>Cimicomorpha</taxon>
        <taxon>Miridae</taxon>
        <taxon>Mirini</taxon>
        <taxon>Lygus</taxon>
    </lineage>
</organism>
<dbReference type="PANTHER" id="PTHR11011:SF60">
    <property type="entry name" value="FATTY ACYL-COA REDUCTASE-RELATED"/>
    <property type="match status" value="1"/>
</dbReference>
<reference evidence="13" key="1">
    <citation type="journal article" date="2014" name="PLoS ONE">
        <title>Transcriptome-Based Identification of ABC Transporters in the Western Tarnished Plant Bug Lygus hesperus.</title>
        <authorList>
            <person name="Hull J.J."/>
            <person name="Chaney K."/>
            <person name="Geib S.M."/>
            <person name="Fabrick J.A."/>
            <person name="Brent C.S."/>
            <person name="Walsh D."/>
            <person name="Lavine L.C."/>
        </authorList>
    </citation>
    <scope>NUCLEOTIDE SEQUENCE</scope>
</reference>
<protein>
    <recommendedName>
        <fullName evidence="10">Fatty acyl-CoA reductase</fullName>
        <ecNumber evidence="10">1.2.1.84</ecNumber>
    </recommendedName>
</protein>
<dbReference type="GO" id="GO:0102965">
    <property type="term" value="F:alcohol-forming long-chain fatty acyl-CoA reductase activity"/>
    <property type="evidence" value="ECO:0007669"/>
    <property type="project" value="UniProtKB-EC"/>
</dbReference>
<evidence type="ECO:0000256" key="6">
    <source>
        <dbReference type="ARBA" id="ARBA00022989"/>
    </source>
</evidence>
<evidence type="ECO:0000256" key="7">
    <source>
        <dbReference type="ARBA" id="ARBA00023098"/>
    </source>
</evidence>
<evidence type="ECO:0000256" key="10">
    <source>
        <dbReference type="RuleBase" id="RU363097"/>
    </source>
</evidence>
<evidence type="ECO:0000259" key="11">
    <source>
        <dbReference type="Pfam" id="PF03015"/>
    </source>
</evidence>
<evidence type="ECO:0000256" key="9">
    <source>
        <dbReference type="ARBA" id="ARBA00052530"/>
    </source>
</evidence>
<evidence type="ECO:0000256" key="8">
    <source>
        <dbReference type="ARBA" id="ARBA00023136"/>
    </source>
</evidence>
<dbReference type="InterPro" id="IPR036291">
    <property type="entry name" value="NAD(P)-bd_dom_sf"/>
</dbReference>
<evidence type="ECO:0000259" key="12">
    <source>
        <dbReference type="Pfam" id="PF07993"/>
    </source>
</evidence>
<sequence>MAVDVGGSEIVKFYRGKTIFITGGTGFIGRVLVEHLMRKCGVHKIYVLVRAKKGVEPKDRKHSLFNVPLFDELRAIKPNFVDSIIFINGDISEPDLGIDEVSRVLLTNDVQVVFHIAATVNLQANLKKATSINVRGTQAMCRLCSKMKKIEAFVYVSTAYAHSNREEIGEVIYDAPIDADNLMKVTESLSDDQVDRITKHLLCGWQNSYTFTKAVSENLLKAYVDRMPICVVRPGLVISTKCDPIEGWVDNIYGPMGFVSGTATGVLRVSNVDLEAKTEFVPADFVCSTLIASACKTAKEGSLPEIPVYNVVSAPENPINYGEFNRICTDLSYEHPPSYSVWHVTHTCIKNRLLYLMAAFWFHIFPAVIVDLFLKLTGKTPKVRKIYNKIHTFVDSVAFVSNRSWTFGNTNIRKLREDMNETDKKLFNFDMSASNVNWRQTVTNAANGVSCYLFNEDLFKSTAQAKRRAFWLHVLHRTVQVAYVALFYWLAKMIVWTIQFTFNSVMYGVRYAVCDVC</sequence>
<dbReference type="Gene3D" id="3.40.50.720">
    <property type="entry name" value="NAD(P)-binding Rossmann-like Domain"/>
    <property type="match status" value="1"/>
</dbReference>
<evidence type="ECO:0000256" key="4">
    <source>
        <dbReference type="ARBA" id="ARBA00022692"/>
    </source>
</evidence>
<dbReference type="AlphaFoldDB" id="A0A0A9XQ07"/>
<dbReference type="EMBL" id="GBHO01020777">
    <property type="protein sequence ID" value="JAG22827.1"/>
    <property type="molecule type" value="Transcribed_RNA"/>
</dbReference>
<dbReference type="CDD" id="cd05236">
    <property type="entry name" value="FAR-N_SDR_e"/>
    <property type="match status" value="1"/>
</dbReference>